<protein>
    <recommendedName>
        <fullName evidence="5">Glutathione S-transferase kappa 1</fullName>
        <ecNumber evidence="2">2.5.1.18</ecNumber>
    </recommendedName>
    <alternativeName>
        <fullName evidence="6">GST class-kappa</fullName>
    </alternativeName>
</protein>
<feature type="domain" description="DSBA-like thioredoxin" evidence="7">
    <location>
        <begin position="42"/>
        <end position="216"/>
    </location>
</feature>
<keyword evidence="3" id="KW-0808">Transferase</keyword>
<dbReference type="AlphaFoldDB" id="A0A507C5V3"/>
<comment type="similarity">
    <text evidence="1">Belongs to the GST superfamily. Kappa family.</text>
</comment>
<dbReference type="SUPFAM" id="SSF52833">
    <property type="entry name" value="Thioredoxin-like"/>
    <property type="match status" value="1"/>
</dbReference>
<keyword evidence="9" id="KW-1185">Reference proteome</keyword>
<comment type="caution">
    <text evidence="8">The sequence shown here is derived from an EMBL/GenBank/DDBJ whole genome shotgun (WGS) entry which is preliminary data.</text>
</comment>
<proteinExistence type="inferred from homology"/>
<dbReference type="EC" id="2.5.1.18" evidence="2"/>
<dbReference type="PANTHER" id="PTHR42943">
    <property type="entry name" value="GLUTATHIONE S-TRANSFERASE KAPPA"/>
    <property type="match status" value="1"/>
</dbReference>
<comment type="catalytic activity">
    <reaction evidence="4">
        <text>RX + glutathione = an S-substituted glutathione + a halide anion + H(+)</text>
        <dbReference type="Rhea" id="RHEA:16437"/>
        <dbReference type="ChEBI" id="CHEBI:15378"/>
        <dbReference type="ChEBI" id="CHEBI:16042"/>
        <dbReference type="ChEBI" id="CHEBI:17792"/>
        <dbReference type="ChEBI" id="CHEBI:57925"/>
        <dbReference type="ChEBI" id="CHEBI:90779"/>
        <dbReference type="EC" id="2.5.1.18"/>
    </reaction>
</comment>
<evidence type="ECO:0000256" key="5">
    <source>
        <dbReference type="ARBA" id="ARBA00073833"/>
    </source>
</evidence>
<evidence type="ECO:0000256" key="3">
    <source>
        <dbReference type="ARBA" id="ARBA00022679"/>
    </source>
</evidence>
<dbReference type="GO" id="GO:0004602">
    <property type="term" value="F:glutathione peroxidase activity"/>
    <property type="evidence" value="ECO:0007669"/>
    <property type="project" value="TreeGrafter"/>
</dbReference>
<gene>
    <name evidence="8" type="ORF">SmJEL517_g02443</name>
</gene>
<dbReference type="RefSeq" id="XP_031025607.1">
    <property type="nucleotide sequence ID" value="XM_031168371.1"/>
</dbReference>
<evidence type="ECO:0000256" key="6">
    <source>
        <dbReference type="ARBA" id="ARBA00083519"/>
    </source>
</evidence>
<dbReference type="FunFam" id="3.40.30.10:FF:000096">
    <property type="entry name" value="Glutathione S-transferase kappa"/>
    <property type="match status" value="1"/>
</dbReference>
<sequence length="246" mass="27212">MADLVEFEPTLTRAHHAYTLGDGCLGMVEYPNGPGDDELALRLQRYSALWNIKIDLRPCLLGGVHKATGNQPPMVNAWKGKNMLEMLPLVAQMMDVQLKRPKKFPTPTVKVMRILTAIKLSSPEHLAAASEGMWKLLHCEQGDIDSDEELVAKLATIMGTDEAKKMLEASTSKPVKDELIRATEEAVKEGAFGNPWIVAVKDGKKVCFFGDDSFERVCFFLGKDNLGPNPSEQIKKLKATGYSPRL</sequence>
<evidence type="ECO:0000256" key="2">
    <source>
        <dbReference type="ARBA" id="ARBA00012452"/>
    </source>
</evidence>
<dbReference type="InterPro" id="IPR051924">
    <property type="entry name" value="GST_Kappa/NadH"/>
</dbReference>
<organism evidence="8 9">
    <name type="scientific">Synchytrium microbalum</name>
    <dbReference type="NCBI Taxonomy" id="1806994"/>
    <lineage>
        <taxon>Eukaryota</taxon>
        <taxon>Fungi</taxon>
        <taxon>Fungi incertae sedis</taxon>
        <taxon>Chytridiomycota</taxon>
        <taxon>Chytridiomycota incertae sedis</taxon>
        <taxon>Chytridiomycetes</taxon>
        <taxon>Synchytriales</taxon>
        <taxon>Synchytriaceae</taxon>
        <taxon>Synchytrium</taxon>
    </lineage>
</organism>
<dbReference type="Pfam" id="PF01323">
    <property type="entry name" value="DSBA"/>
    <property type="match status" value="1"/>
</dbReference>
<name>A0A507C5V3_9FUNG</name>
<dbReference type="PANTHER" id="PTHR42943:SF2">
    <property type="entry name" value="GLUTATHIONE S-TRANSFERASE KAPPA 1"/>
    <property type="match status" value="1"/>
</dbReference>
<dbReference type="GO" id="GO:0005777">
    <property type="term" value="C:peroxisome"/>
    <property type="evidence" value="ECO:0007669"/>
    <property type="project" value="TreeGrafter"/>
</dbReference>
<evidence type="ECO:0000313" key="9">
    <source>
        <dbReference type="Proteomes" id="UP000319731"/>
    </source>
</evidence>
<reference evidence="8 9" key="1">
    <citation type="journal article" date="2019" name="Sci. Rep.">
        <title>Comparative genomics of chytrid fungi reveal insights into the obligate biotrophic and pathogenic lifestyle of Synchytrium endobioticum.</title>
        <authorList>
            <person name="van de Vossenberg B.T.L.H."/>
            <person name="Warris S."/>
            <person name="Nguyen H.D.T."/>
            <person name="van Gent-Pelzer M.P.E."/>
            <person name="Joly D.L."/>
            <person name="van de Geest H.C."/>
            <person name="Bonants P.J.M."/>
            <person name="Smith D.S."/>
            <person name="Levesque C.A."/>
            <person name="van der Lee T.A.J."/>
        </authorList>
    </citation>
    <scope>NUCLEOTIDE SEQUENCE [LARGE SCALE GENOMIC DNA]</scope>
    <source>
        <strain evidence="8 9">JEL517</strain>
    </source>
</reference>
<evidence type="ECO:0000259" key="7">
    <source>
        <dbReference type="Pfam" id="PF01323"/>
    </source>
</evidence>
<evidence type="ECO:0000313" key="8">
    <source>
        <dbReference type="EMBL" id="TPX35022.1"/>
    </source>
</evidence>
<dbReference type="GO" id="GO:0006749">
    <property type="term" value="P:glutathione metabolic process"/>
    <property type="evidence" value="ECO:0007669"/>
    <property type="project" value="TreeGrafter"/>
</dbReference>
<dbReference type="GO" id="GO:0005739">
    <property type="term" value="C:mitochondrion"/>
    <property type="evidence" value="ECO:0007669"/>
    <property type="project" value="TreeGrafter"/>
</dbReference>
<dbReference type="GO" id="GO:0004364">
    <property type="term" value="F:glutathione transferase activity"/>
    <property type="evidence" value="ECO:0007669"/>
    <property type="project" value="UniProtKB-EC"/>
</dbReference>
<dbReference type="InterPro" id="IPR001853">
    <property type="entry name" value="DSBA-like_thioredoxin_dom"/>
</dbReference>
<evidence type="ECO:0000256" key="1">
    <source>
        <dbReference type="ARBA" id="ARBA00006494"/>
    </source>
</evidence>
<evidence type="ECO:0000256" key="4">
    <source>
        <dbReference type="ARBA" id="ARBA00047960"/>
    </source>
</evidence>
<dbReference type="STRING" id="1806994.A0A507C5V3"/>
<dbReference type="GeneID" id="42003668"/>
<dbReference type="Gene3D" id="3.40.30.10">
    <property type="entry name" value="Glutaredoxin"/>
    <property type="match status" value="1"/>
</dbReference>
<dbReference type="OrthoDB" id="4664297at2759"/>
<dbReference type="EMBL" id="QEAO01000010">
    <property type="protein sequence ID" value="TPX35022.1"/>
    <property type="molecule type" value="Genomic_DNA"/>
</dbReference>
<dbReference type="Proteomes" id="UP000319731">
    <property type="component" value="Unassembled WGS sequence"/>
</dbReference>
<dbReference type="InterPro" id="IPR036249">
    <property type="entry name" value="Thioredoxin-like_sf"/>
</dbReference>
<accession>A0A507C5V3</accession>